<dbReference type="EMBL" id="BGPR01086933">
    <property type="protein sequence ID" value="GBM05272.1"/>
    <property type="molecule type" value="Genomic_DNA"/>
</dbReference>
<name>A0A4Y2CLI4_ARAVE</name>
<feature type="non-terminal residue" evidence="2">
    <location>
        <position position="1"/>
    </location>
</feature>
<evidence type="ECO:0000256" key="1">
    <source>
        <dbReference type="SAM" id="MobiDB-lite"/>
    </source>
</evidence>
<gene>
    <name evidence="2" type="ORF">AVEN_63525_1</name>
</gene>
<feature type="region of interest" description="Disordered" evidence="1">
    <location>
        <begin position="36"/>
        <end position="66"/>
    </location>
</feature>
<keyword evidence="3" id="KW-1185">Reference proteome</keyword>
<protein>
    <submittedName>
        <fullName evidence="2">Uncharacterized protein</fullName>
    </submittedName>
</protein>
<accession>A0A4Y2CLI4</accession>
<proteinExistence type="predicted"/>
<dbReference type="Proteomes" id="UP000499080">
    <property type="component" value="Unassembled WGS sequence"/>
</dbReference>
<reference evidence="2 3" key="1">
    <citation type="journal article" date="2019" name="Sci. Rep.">
        <title>Orb-weaving spider Araneus ventricosus genome elucidates the spidroin gene catalogue.</title>
        <authorList>
            <person name="Kono N."/>
            <person name="Nakamura H."/>
            <person name="Ohtoshi R."/>
            <person name="Moran D.A.P."/>
            <person name="Shinohara A."/>
            <person name="Yoshida Y."/>
            <person name="Fujiwara M."/>
            <person name="Mori M."/>
            <person name="Tomita M."/>
            <person name="Arakawa K."/>
        </authorList>
    </citation>
    <scope>NUCLEOTIDE SEQUENCE [LARGE SCALE GENOMIC DNA]</scope>
</reference>
<organism evidence="2 3">
    <name type="scientific">Araneus ventricosus</name>
    <name type="common">Orbweaver spider</name>
    <name type="synonym">Epeira ventricosa</name>
    <dbReference type="NCBI Taxonomy" id="182803"/>
    <lineage>
        <taxon>Eukaryota</taxon>
        <taxon>Metazoa</taxon>
        <taxon>Ecdysozoa</taxon>
        <taxon>Arthropoda</taxon>
        <taxon>Chelicerata</taxon>
        <taxon>Arachnida</taxon>
        <taxon>Araneae</taxon>
        <taxon>Araneomorphae</taxon>
        <taxon>Entelegynae</taxon>
        <taxon>Araneoidea</taxon>
        <taxon>Araneidae</taxon>
        <taxon>Araneus</taxon>
    </lineage>
</organism>
<evidence type="ECO:0000313" key="2">
    <source>
        <dbReference type="EMBL" id="GBM05272.1"/>
    </source>
</evidence>
<evidence type="ECO:0000313" key="3">
    <source>
        <dbReference type="Proteomes" id="UP000499080"/>
    </source>
</evidence>
<dbReference type="AlphaFoldDB" id="A0A4Y2CLI4"/>
<comment type="caution">
    <text evidence="2">The sequence shown here is derived from an EMBL/GenBank/DDBJ whole genome shotgun (WGS) entry which is preliminary data.</text>
</comment>
<feature type="compositionally biased region" description="Polar residues" evidence="1">
    <location>
        <begin position="36"/>
        <end position="61"/>
    </location>
</feature>
<sequence>LAFILETYPDTRNTLCQNSYVPVVIIFCEAPIQGTTPKGSTSPPLNNSPQYNSSSLSQKSTVLDRRENHTVKFRSVISTSRLEATRGLFWDGPRNFGQRPDNEDDI</sequence>